<keyword evidence="4" id="KW-1003">Cell membrane</keyword>
<evidence type="ECO:0000256" key="10">
    <source>
        <dbReference type="ARBA" id="ARBA00022840"/>
    </source>
</evidence>
<dbReference type="InterPro" id="IPR005467">
    <property type="entry name" value="His_kinase_dom"/>
</dbReference>
<dbReference type="Gene3D" id="3.30.565.10">
    <property type="entry name" value="Histidine kinase-like ATPase, C-terminal domain"/>
    <property type="match status" value="1"/>
</dbReference>
<evidence type="ECO:0000256" key="12">
    <source>
        <dbReference type="ARBA" id="ARBA00023012"/>
    </source>
</evidence>
<comment type="catalytic activity">
    <reaction evidence="1">
        <text>ATP + protein L-histidine = ADP + protein N-phospho-L-histidine.</text>
        <dbReference type="EC" id="2.7.13.3"/>
    </reaction>
</comment>
<dbReference type="SMART" id="SM00304">
    <property type="entry name" value="HAMP"/>
    <property type="match status" value="1"/>
</dbReference>
<feature type="domain" description="Histidine kinase" evidence="15">
    <location>
        <begin position="245"/>
        <end position="461"/>
    </location>
</feature>
<dbReference type="EC" id="2.7.13.3" evidence="3"/>
<evidence type="ECO:0000256" key="1">
    <source>
        <dbReference type="ARBA" id="ARBA00000085"/>
    </source>
</evidence>
<dbReference type="InterPro" id="IPR003660">
    <property type="entry name" value="HAMP_dom"/>
</dbReference>
<evidence type="ECO:0000313" key="18">
    <source>
        <dbReference type="Proteomes" id="UP001157186"/>
    </source>
</evidence>
<dbReference type="EMBL" id="BSST01000001">
    <property type="protein sequence ID" value="GLX78167.1"/>
    <property type="molecule type" value="Genomic_DNA"/>
</dbReference>
<dbReference type="PRINTS" id="PR00344">
    <property type="entry name" value="BCTRLSENSOR"/>
</dbReference>
<keyword evidence="5" id="KW-0597">Phosphoprotein</keyword>
<evidence type="ECO:0000259" key="16">
    <source>
        <dbReference type="PROSITE" id="PS50885"/>
    </source>
</evidence>
<evidence type="ECO:0000256" key="6">
    <source>
        <dbReference type="ARBA" id="ARBA00022679"/>
    </source>
</evidence>
<keyword evidence="11 14" id="KW-1133">Transmembrane helix</keyword>
<keyword evidence="9 17" id="KW-0418">Kinase</keyword>
<dbReference type="SUPFAM" id="SSF47384">
    <property type="entry name" value="Homodimeric domain of signal transducing histidine kinase"/>
    <property type="match status" value="1"/>
</dbReference>
<feature type="transmembrane region" description="Helical" evidence="14">
    <location>
        <begin position="12"/>
        <end position="34"/>
    </location>
</feature>
<evidence type="ECO:0000256" key="11">
    <source>
        <dbReference type="ARBA" id="ARBA00022989"/>
    </source>
</evidence>
<comment type="caution">
    <text evidence="17">The sequence shown here is derived from an EMBL/GenBank/DDBJ whole genome shotgun (WGS) entry which is preliminary data.</text>
</comment>
<evidence type="ECO:0000256" key="2">
    <source>
        <dbReference type="ARBA" id="ARBA00004651"/>
    </source>
</evidence>
<evidence type="ECO:0000256" key="13">
    <source>
        <dbReference type="ARBA" id="ARBA00023136"/>
    </source>
</evidence>
<dbReference type="InterPro" id="IPR036097">
    <property type="entry name" value="HisK_dim/P_sf"/>
</dbReference>
<dbReference type="Proteomes" id="UP001157186">
    <property type="component" value="Unassembled WGS sequence"/>
</dbReference>
<gene>
    <name evidence="17" type="primary">cpxA</name>
    <name evidence="17" type="ORF">tinsulaeT_15070</name>
</gene>
<evidence type="ECO:0000256" key="7">
    <source>
        <dbReference type="ARBA" id="ARBA00022692"/>
    </source>
</evidence>
<evidence type="ECO:0000256" key="4">
    <source>
        <dbReference type="ARBA" id="ARBA00022475"/>
    </source>
</evidence>
<protein>
    <recommendedName>
        <fullName evidence="3">histidine kinase</fullName>
        <ecNumber evidence="3">2.7.13.3</ecNumber>
    </recommendedName>
</protein>
<keyword evidence="10" id="KW-0067">ATP-binding</keyword>
<evidence type="ECO:0000259" key="15">
    <source>
        <dbReference type="PROSITE" id="PS50109"/>
    </source>
</evidence>
<evidence type="ECO:0000313" key="17">
    <source>
        <dbReference type="EMBL" id="GLX78167.1"/>
    </source>
</evidence>
<dbReference type="SMART" id="SM00388">
    <property type="entry name" value="HisKA"/>
    <property type="match status" value="1"/>
</dbReference>
<feature type="domain" description="HAMP" evidence="16">
    <location>
        <begin position="183"/>
        <end position="237"/>
    </location>
</feature>
<evidence type="ECO:0000256" key="5">
    <source>
        <dbReference type="ARBA" id="ARBA00022553"/>
    </source>
</evidence>
<proteinExistence type="predicted"/>
<keyword evidence="18" id="KW-1185">Reference proteome</keyword>
<keyword evidence="6" id="KW-0808">Transferase</keyword>
<keyword evidence="13 14" id="KW-0472">Membrane</keyword>
<name>A0ABQ6GU22_9GAMM</name>
<dbReference type="PROSITE" id="PS50109">
    <property type="entry name" value="HIS_KIN"/>
    <property type="match status" value="1"/>
</dbReference>
<dbReference type="Pfam" id="PF00512">
    <property type="entry name" value="HisKA"/>
    <property type="match status" value="1"/>
</dbReference>
<dbReference type="InterPro" id="IPR004358">
    <property type="entry name" value="Sig_transdc_His_kin-like_C"/>
</dbReference>
<keyword evidence="7 14" id="KW-0812">Transmembrane</keyword>
<comment type="subcellular location">
    <subcellularLocation>
        <location evidence="2">Cell membrane</location>
        <topology evidence="2">Multi-pass membrane protein</topology>
    </subcellularLocation>
</comment>
<dbReference type="InterPro" id="IPR036890">
    <property type="entry name" value="HATPase_C_sf"/>
</dbReference>
<dbReference type="Gene3D" id="1.10.287.130">
    <property type="match status" value="1"/>
</dbReference>
<dbReference type="CDD" id="cd06225">
    <property type="entry name" value="HAMP"/>
    <property type="match status" value="1"/>
</dbReference>
<reference evidence="17 18" key="1">
    <citation type="submission" date="2023-03" db="EMBL/GenBank/DDBJ databases">
        <title>Draft genome sequence of Thalassotalea insulae KCTC 62186T.</title>
        <authorList>
            <person name="Sawabe T."/>
        </authorList>
    </citation>
    <scope>NUCLEOTIDE SEQUENCE [LARGE SCALE GENOMIC DNA]</scope>
    <source>
        <strain evidence="17 18">KCTC 62186</strain>
    </source>
</reference>
<dbReference type="GO" id="GO:0016301">
    <property type="term" value="F:kinase activity"/>
    <property type="evidence" value="ECO:0007669"/>
    <property type="project" value="UniProtKB-KW"/>
</dbReference>
<dbReference type="SUPFAM" id="SSF158472">
    <property type="entry name" value="HAMP domain-like"/>
    <property type="match status" value="1"/>
</dbReference>
<keyword evidence="8" id="KW-0547">Nucleotide-binding</keyword>
<dbReference type="SUPFAM" id="SSF55874">
    <property type="entry name" value="ATPase domain of HSP90 chaperone/DNA topoisomerase II/histidine kinase"/>
    <property type="match status" value="1"/>
</dbReference>
<dbReference type="InterPro" id="IPR003661">
    <property type="entry name" value="HisK_dim/P_dom"/>
</dbReference>
<dbReference type="InterPro" id="IPR003594">
    <property type="entry name" value="HATPase_dom"/>
</dbReference>
<dbReference type="InterPro" id="IPR050398">
    <property type="entry name" value="HssS/ArlS-like"/>
</dbReference>
<evidence type="ECO:0000256" key="3">
    <source>
        <dbReference type="ARBA" id="ARBA00012438"/>
    </source>
</evidence>
<accession>A0ABQ6GU22</accession>
<keyword evidence="12" id="KW-0902">Two-component regulatory system</keyword>
<dbReference type="Pfam" id="PF02518">
    <property type="entry name" value="HATPase_c"/>
    <property type="match status" value="1"/>
</dbReference>
<dbReference type="PANTHER" id="PTHR45528:SF1">
    <property type="entry name" value="SENSOR HISTIDINE KINASE CPXA"/>
    <property type="match status" value="1"/>
</dbReference>
<sequence length="463" mass="52179">MLQLIKKRLSSIAVKLFLSFWLITLLSITITRFISNQLEQESIIAPIHHGDLRQLHYASQRLSTRPATNIKVLLNKLPTPHDIDFVIKDPKSQQVFLNRTRHLRGIKDYLNKNELTHQTTVQFPFVRLTGPELIILNNHSYQLFIAHKTRPPAIGSIIMQLPVWLRYCIPLVVSLLLCWLLARTLTKPLIAIKQAATDIGNGNYQVRVAHAVKRNDEIGEMANSFNQMAEKLDANISAHQRLLADVSHELRSPMTRLQMALGLIQQASTDNPTIDKHLNRCEQEVTQLDKLITNILSLSRLENSFQQLAFTRVMLNELLHKIVTDNDYLVSEKSIHIKLNCPEQLMLNANETLLYSALNNIVGNAIKYTHSQGTIDINATTNNDNIVITIADSGVGVPEQQLPLLFHPFYRVSDARDRDSGGTGLGLAIAKQAIELHHGQIRAENNHSGGLIITLELPTKLTN</sequence>
<organism evidence="17 18">
    <name type="scientific">Thalassotalea insulae</name>
    <dbReference type="NCBI Taxonomy" id="2056778"/>
    <lineage>
        <taxon>Bacteria</taxon>
        <taxon>Pseudomonadati</taxon>
        <taxon>Pseudomonadota</taxon>
        <taxon>Gammaproteobacteria</taxon>
        <taxon>Alteromonadales</taxon>
        <taxon>Colwelliaceae</taxon>
        <taxon>Thalassotalea</taxon>
    </lineage>
</organism>
<dbReference type="SMART" id="SM00387">
    <property type="entry name" value="HATPase_c"/>
    <property type="match status" value="1"/>
</dbReference>
<evidence type="ECO:0000256" key="8">
    <source>
        <dbReference type="ARBA" id="ARBA00022741"/>
    </source>
</evidence>
<dbReference type="CDD" id="cd00082">
    <property type="entry name" value="HisKA"/>
    <property type="match status" value="1"/>
</dbReference>
<evidence type="ECO:0000256" key="9">
    <source>
        <dbReference type="ARBA" id="ARBA00022777"/>
    </source>
</evidence>
<dbReference type="PROSITE" id="PS50885">
    <property type="entry name" value="HAMP"/>
    <property type="match status" value="1"/>
</dbReference>
<evidence type="ECO:0000256" key="14">
    <source>
        <dbReference type="SAM" id="Phobius"/>
    </source>
</evidence>
<dbReference type="PANTHER" id="PTHR45528">
    <property type="entry name" value="SENSOR HISTIDINE KINASE CPXA"/>
    <property type="match status" value="1"/>
</dbReference>
<dbReference type="Pfam" id="PF00672">
    <property type="entry name" value="HAMP"/>
    <property type="match status" value="1"/>
</dbReference>
<dbReference type="Gene3D" id="6.10.340.10">
    <property type="match status" value="1"/>
</dbReference>